<comment type="subcellular location">
    <subcellularLocation>
        <location evidence="1 7">Cell outer membrane</location>
        <topology evidence="1 7">Multi-pass membrane protein</topology>
    </subcellularLocation>
</comment>
<dbReference type="InterPro" id="IPR036942">
    <property type="entry name" value="Beta-barrel_TonB_sf"/>
</dbReference>
<dbReference type="Gene3D" id="2.60.40.1120">
    <property type="entry name" value="Carboxypeptidase-like, regulatory domain"/>
    <property type="match status" value="1"/>
</dbReference>
<evidence type="ECO:0000256" key="2">
    <source>
        <dbReference type="ARBA" id="ARBA00022448"/>
    </source>
</evidence>
<evidence type="ECO:0000256" key="1">
    <source>
        <dbReference type="ARBA" id="ARBA00004571"/>
    </source>
</evidence>
<dbReference type="EMBL" id="WXYO01000009">
    <property type="protein sequence ID" value="NAS14249.1"/>
    <property type="molecule type" value="Genomic_DNA"/>
</dbReference>
<organism evidence="10 11">
    <name type="scientific">Poritiphilus flavus</name>
    <dbReference type="NCBI Taxonomy" id="2697053"/>
    <lineage>
        <taxon>Bacteria</taxon>
        <taxon>Pseudomonadati</taxon>
        <taxon>Bacteroidota</taxon>
        <taxon>Flavobacteriia</taxon>
        <taxon>Flavobacteriales</taxon>
        <taxon>Flavobacteriaceae</taxon>
        <taxon>Poritiphilus</taxon>
    </lineage>
</organism>
<dbReference type="SUPFAM" id="SSF49464">
    <property type="entry name" value="Carboxypeptidase regulatory domain-like"/>
    <property type="match status" value="1"/>
</dbReference>
<dbReference type="Proteomes" id="UP000475249">
    <property type="component" value="Unassembled WGS sequence"/>
</dbReference>
<dbReference type="Gene3D" id="2.40.170.20">
    <property type="entry name" value="TonB-dependent receptor, beta-barrel domain"/>
    <property type="match status" value="1"/>
</dbReference>
<name>A0A6L9EJ97_9FLAO</name>
<evidence type="ECO:0000256" key="6">
    <source>
        <dbReference type="ARBA" id="ARBA00023237"/>
    </source>
</evidence>
<keyword evidence="4 7" id="KW-0812">Transmembrane</keyword>
<dbReference type="Pfam" id="PF13715">
    <property type="entry name" value="CarbopepD_reg_2"/>
    <property type="match status" value="1"/>
</dbReference>
<sequence>MPKTLLSKKLLLSFLLWSALYWGWAQDAPTPSSLNIIAYIQQLERDFDVKFSYVDEDLRPLEIKVPKSGVLEEILEDIRNQTQLQVKKLSERYYTLSKSITVDICARILDNFEQNNVTGASVEVLGSSIATITDLDGNFMLTNIPRKASIRIRHLGYKTKYVTAENLVSKNPCQTVLLGLNYQQLDEVVVYKFLTTGLVKQSDGSIELNTAEFGILPGLIEPDVLQTVQALPGIKSIDETVSDINIRGGTNDQNLLLWDGIKMYQSGHFFGLISAFNPYLTDKIRIIKNGTSAEYGDGVSGIIDMRTQNEIADQVFGGAGFNLISGDLYAHIPLSQKLGVQFSARRSATDFFTTPTYDEFIFRAFQNTEIKVDNSQNSDVRIDTDERFYFYDFTGKILYDYNEDHKVRVSFININNLLDYTETAENTGRTNQSNLDQTNLSLGGSLESRWTDRFSTNLSGYYTFYSLDAQNITANGVQGLLQKNTVKETSAKLNTVFVLNDNLSFGNGYELTEVGITNETRVTQPPFESELTDVIRKHSAFSEVNYISENERLRAQIGGRFNYIENIATFSDIVIEPRLNASYLLTDHLRVELLGEFKNQTTNQVIDLEQNFLGIEKRRWVLSNTKSDTLVNGRPGERALPIVTSKQGSIGFHYDRGYWYFGLEGFYKVVDNISTATQGFQNQDQFNGEIGMYEVKGVEFLLNYKTEDFSSWVSYTYNVNDYTFDDIVPPMFPNNLDVRHTATVAANYTYNDFKFGIGLNYRTGRPFTEPLDDPNSLDTTVFPNRINYQDPNSSRLPDYVRLDASAIYKFNISPRIKATAGASILNILDRENILNTYYRLNDQNEIERIENKSLGLTPNISFRVSF</sequence>
<keyword evidence="11" id="KW-1185">Reference proteome</keyword>
<feature type="chain" id="PRO_5026977569" evidence="8">
    <location>
        <begin position="28"/>
        <end position="866"/>
    </location>
</feature>
<comment type="caution">
    <text evidence="10">The sequence shown here is derived from an EMBL/GenBank/DDBJ whole genome shotgun (WGS) entry which is preliminary data.</text>
</comment>
<dbReference type="InterPro" id="IPR039426">
    <property type="entry name" value="TonB-dep_rcpt-like"/>
</dbReference>
<dbReference type="PROSITE" id="PS52016">
    <property type="entry name" value="TONB_DEPENDENT_REC_3"/>
    <property type="match status" value="1"/>
</dbReference>
<dbReference type="GO" id="GO:0009279">
    <property type="term" value="C:cell outer membrane"/>
    <property type="evidence" value="ECO:0007669"/>
    <property type="project" value="UniProtKB-SubCell"/>
</dbReference>
<dbReference type="InterPro" id="IPR008969">
    <property type="entry name" value="CarboxyPept-like_regulatory"/>
</dbReference>
<protein>
    <submittedName>
        <fullName evidence="10">TonB-dependent receptor plug domain-containing protein</fullName>
    </submittedName>
</protein>
<keyword evidence="3 7" id="KW-1134">Transmembrane beta strand</keyword>
<evidence type="ECO:0000256" key="8">
    <source>
        <dbReference type="SAM" id="SignalP"/>
    </source>
</evidence>
<reference evidence="10 11" key="1">
    <citation type="submission" date="2020-01" db="EMBL/GenBank/DDBJ databases">
        <title>Bacteria diversity of Porities sp.</title>
        <authorList>
            <person name="Wang G."/>
        </authorList>
    </citation>
    <scope>NUCLEOTIDE SEQUENCE [LARGE SCALE GENOMIC DNA]</scope>
    <source>
        <strain evidence="10 11">R33</strain>
    </source>
</reference>
<dbReference type="RefSeq" id="WP_161437294.1">
    <property type="nucleotide sequence ID" value="NZ_WXYO01000009.1"/>
</dbReference>
<evidence type="ECO:0000256" key="4">
    <source>
        <dbReference type="ARBA" id="ARBA00022692"/>
    </source>
</evidence>
<feature type="signal peptide" evidence="8">
    <location>
        <begin position="1"/>
        <end position="27"/>
    </location>
</feature>
<feature type="domain" description="TonB-dependent receptor plug" evidence="9">
    <location>
        <begin position="224"/>
        <end position="299"/>
    </location>
</feature>
<dbReference type="Gene3D" id="2.170.130.10">
    <property type="entry name" value="TonB-dependent receptor, plug domain"/>
    <property type="match status" value="1"/>
</dbReference>
<dbReference type="AlphaFoldDB" id="A0A6L9EJ97"/>
<evidence type="ECO:0000313" key="11">
    <source>
        <dbReference type="Proteomes" id="UP000475249"/>
    </source>
</evidence>
<gene>
    <name evidence="10" type="ORF">GTQ38_19720</name>
</gene>
<keyword evidence="8" id="KW-0732">Signal</keyword>
<dbReference type="InterPro" id="IPR037066">
    <property type="entry name" value="Plug_dom_sf"/>
</dbReference>
<evidence type="ECO:0000259" key="9">
    <source>
        <dbReference type="Pfam" id="PF07715"/>
    </source>
</evidence>
<keyword evidence="10" id="KW-0675">Receptor</keyword>
<dbReference type="InterPro" id="IPR012910">
    <property type="entry name" value="Plug_dom"/>
</dbReference>
<keyword evidence="6 7" id="KW-0998">Cell outer membrane</keyword>
<dbReference type="Pfam" id="PF07715">
    <property type="entry name" value="Plug"/>
    <property type="match status" value="1"/>
</dbReference>
<keyword evidence="5 7" id="KW-0472">Membrane</keyword>
<comment type="similarity">
    <text evidence="7">Belongs to the TonB-dependent receptor family.</text>
</comment>
<accession>A0A6L9EJ97</accession>
<evidence type="ECO:0000313" key="10">
    <source>
        <dbReference type="EMBL" id="NAS14249.1"/>
    </source>
</evidence>
<evidence type="ECO:0000256" key="3">
    <source>
        <dbReference type="ARBA" id="ARBA00022452"/>
    </source>
</evidence>
<keyword evidence="2 7" id="KW-0813">Transport</keyword>
<dbReference type="SUPFAM" id="SSF56935">
    <property type="entry name" value="Porins"/>
    <property type="match status" value="1"/>
</dbReference>
<proteinExistence type="inferred from homology"/>
<evidence type="ECO:0000256" key="5">
    <source>
        <dbReference type="ARBA" id="ARBA00023136"/>
    </source>
</evidence>
<evidence type="ECO:0000256" key="7">
    <source>
        <dbReference type="PROSITE-ProRule" id="PRU01360"/>
    </source>
</evidence>